<evidence type="ECO:0008006" key="4">
    <source>
        <dbReference type="Google" id="ProtNLM"/>
    </source>
</evidence>
<comment type="caution">
    <text evidence="2">The sequence shown here is derived from an EMBL/GenBank/DDBJ whole genome shotgun (WGS) entry which is preliminary data.</text>
</comment>
<evidence type="ECO:0000313" key="3">
    <source>
        <dbReference type="Proteomes" id="UP000239724"/>
    </source>
</evidence>
<dbReference type="Gene3D" id="3.10.450.50">
    <property type="match status" value="1"/>
</dbReference>
<keyword evidence="1" id="KW-0802">TPR repeat</keyword>
<gene>
    <name evidence="2" type="ORF">CCS01_14090</name>
</gene>
<dbReference type="InterPro" id="IPR019734">
    <property type="entry name" value="TPR_rpt"/>
</dbReference>
<evidence type="ECO:0000256" key="1">
    <source>
        <dbReference type="PROSITE-ProRule" id="PRU00339"/>
    </source>
</evidence>
<feature type="repeat" description="TPR" evidence="1">
    <location>
        <begin position="93"/>
        <end position="126"/>
    </location>
</feature>
<dbReference type="Gene3D" id="1.25.40.10">
    <property type="entry name" value="Tetratricopeptide repeat domain"/>
    <property type="match status" value="1"/>
</dbReference>
<dbReference type="InterPro" id="IPR011990">
    <property type="entry name" value="TPR-like_helical_dom_sf"/>
</dbReference>
<dbReference type="Proteomes" id="UP000239724">
    <property type="component" value="Unassembled WGS sequence"/>
</dbReference>
<dbReference type="InterPro" id="IPR004027">
    <property type="entry name" value="SEC_C_motif"/>
</dbReference>
<name>A0A2S6NG49_RHOGL</name>
<keyword evidence="3" id="KW-1185">Reference proteome</keyword>
<dbReference type="RefSeq" id="WP_204848275.1">
    <property type="nucleotide sequence ID" value="NZ_NHRY01000143.1"/>
</dbReference>
<dbReference type="AlphaFoldDB" id="A0A2S6NG49"/>
<dbReference type="SUPFAM" id="SSF48452">
    <property type="entry name" value="TPR-like"/>
    <property type="match status" value="1"/>
</dbReference>
<proteinExistence type="predicted"/>
<accession>A0A2S6NG49</accession>
<protein>
    <recommendedName>
        <fullName evidence="4">Zinc chelation protein SecC</fullName>
    </recommendedName>
</protein>
<dbReference type="Pfam" id="PF02810">
    <property type="entry name" value="SEC-C"/>
    <property type="match status" value="1"/>
</dbReference>
<reference evidence="2 3" key="1">
    <citation type="journal article" date="2018" name="Arch. Microbiol.">
        <title>New insights into the metabolic potential of the phototrophic purple bacterium Rhodopila globiformis DSM 161(T) from its draft genome sequence and evidence for a vanadium-dependent nitrogenase.</title>
        <authorList>
            <person name="Imhoff J.F."/>
            <person name="Rahn T."/>
            <person name="Kunzel S."/>
            <person name="Neulinger S.C."/>
        </authorList>
    </citation>
    <scope>NUCLEOTIDE SEQUENCE [LARGE SCALE GENOMIC DNA]</scope>
    <source>
        <strain evidence="2 3">DSM 161</strain>
    </source>
</reference>
<dbReference type="EMBL" id="NHRY01000143">
    <property type="protein sequence ID" value="PPQ33586.1"/>
    <property type="molecule type" value="Genomic_DNA"/>
</dbReference>
<sequence>MAKIGRNDPCPCGSGKKYKRCCLANDEAAARERHAAANAVATASVPAQSHLCHDCTHELDDAANAVFALIDAGKFDAAEQAAHDVLTRFPGMHDGYECLGRLYQAKGDRTRAIECYHQVIAFARNEPHLYDPGFVGHFQDLIDRLEPRAAAN</sequence>
<dbReference type="PROSITE" id="PS50005">
    <property type="entry name" value="TPR"/>
    <property type="match status" value="1"/>
</dbReference>
<dbReference type="SUPFAM" id="SSF103642">
    <property type="entry name" value="Sec-C motif"/>
    <property type="match status" value="1"/>
</dbReference>
<evidence type="ECO:0000313" key="2">
    <source>
        <dbReference type="EMBL" id="PPQ33586.1"/>
    </source>
</evidence>
<organism evidence="2 3">
    <name type="scientific">Rhodopila globiformis</name>
    <name type="common">Rhodopseudomonas globiformis</name>
    <dbReference type="NCBI Taxonomy" id="1071"/>
    <lineage>
        <taxon>Bacteria</taxon>
        <taxon>Pseudomonadati</taxon>
        <taxon>Pseudomonadota</taxon>
        <taxon>Alphaproteobacteria</taxon>
        <taxon>Acetobacterales</taxon>
        <taxon>Acetobacteraceae</taxon>
        <taxon>Rhodopila</taxon>
    </lineage>
</organism>